<dbReference type="InterPro" id="IPR001633">
    <property type="entry name" value="EAL_dom"/>
</dbReference>
<dbReference type="EMBL" id="BSUZ01000001">
    <property type="protein sequence ID" value="GMA87912.1"/>
    <property type="molecule type" value="Genomic_DNA"/>
</dbReference>
<evidence type="ECO:0000313" key="2">
    <source>
        <dbReference type="EMBL" id="GMA87912.1"/>
    </source>
</evidence>
<organism evidence="2 3">
    <name type="scientific">Angustibacter aerolatus</name>
    <dbReference type="NCBI Taxonomy" id="1162965"/>
    <lineage>
        <taxon>Bacteria</taxon>
        <taxon>Bacillati</taxon>
        <taxon>Actinomycetota</taxon>
        <taxon>Actinomycetes</taxon>
        <taxon>Kineosporiales</taxon>
        <taxon>Kineosporiaceae</taxon>
    </lineage>
</organism>
<dbReference type="SUPFAM" id="SSF141868">
    <property type="entry name" value="EAL domain-like"/>
    <property type="match status" value="1"/>
</dbReference>
<proteinExistence type="predicted"/>
<dbReference type="PROSITE" id="PS50883">
    <property type="entry name" value="EAL"/>
    <property type="match status" value="1"/>
</dbReference>
<dbReference type="Proteomes" id="UP001157017">
    <property type="component" value="Unassembled WGS sequence"/>
</dbReference>
<reference evidence="3" key="1">
    <citation type="journal article" date="2019" name="Int. J. Syst. Evol. Microbiol.">
        <title>The Global Catalogue of Microorganisms (GCM) 10K type strain sequencing project: providing services to taxonomists for standard genome sequencing and annotation.</title>
        <authorList>
            <consortium name="The Broad Institute Genomics Platform"/>
            <consortium name="The Broad Institute Genome Sequencing Center for Infectious Disease"/>
            <person name="Wu L."/>
            <person name="Ma J."/>
        </authorList>
    </citation>
    <scope>NUCLEOTIDE SEQUENCE [LARGE SCALE GENOMIC DNA]</scope>
    <source>
        <strain evidence="3">NBRC 108730</strain>
    </source>
</reference>
<dbReference type="Gene3D" id="3.20.20.450">
    <property type="entry name" value="EAL domain"/>
    <property type="match status" value="1"/>
</dbReference>
<evidence type="ECO:0000313" key="3">
    <source>
        <dbReference type="Proteomes" id="UP001157017"/>
    </source>
</evidence>
<keyword evidence="3" id="KW-1185">Reference proteome</keyword>
<sequence>MIVQIAAAGGARVCAEGVEQVADLEQVRSAGVALVQGYLLGRPGREWTRGVLTPTA</sequence>
<dbReference type="Pfam" id="PF00563">
    <property type="entry name" value="EAL"/>
    <property type="match status" value="1"/>
</dbReference>
<gene>
    <name evidence="2" type="ORF">GCM10025868_31620</name>
</gene>
<comment type="caution">
    <text evidence="2">The sequence shown here is derived from an EMBL/GenBank/DDBJ whole genome shotgun (WGS) entry which is preliminary data.</text>
</comment>
<dbReference type="InterPro" id="IPR035919">
    <property type="entry name" value="EAL_sf"/>
</dbReference>
<evidence type="ECO:0000259" key="1">
    <source>
        <dbReference type="PROSITE" id="PS50883"/>
    </source>
</evidence>
<feature type="domain" description="EAL" evidence="1">
    <location>
        <begin position="1"/>
        <end position="56"/>
    </location>
</feature>
<accession>A0ABQ6JI61</accession>
<protein>
    <recommendedName>
        <fullName evidence="1">EAL domain-containing protein</fullName>
    </recommendedName>
</protein>
<name>A0ABQ6JI61_9ACTN</name>